<dbReference type="Proteomes" id="UP000831787">
    <property type="component" value="Chromosome"/>
</dbReference>
<dbReference type="EMBL" id="CP095073">
    <property type="protein sequence ID" value="UOQ44231.1"/>
    <property type="molecule type" value="Genomic_DNA"/>
</dbReference>
<protein>
    <submittedName>
        <fullName evidence="1">Uncharacterized protein</fullName>
    </submittedName>
</protein>
<reference evidence="1 2" key="1">
    <citation type="submission" date="2022-04" db="EMBL/GenBank/DDBJ databases">
        <title>Halobacillus sp. isolated from saltern.</title>
        <authorList>
            <person name="Won M."/>
            <person name="Lee C.-M."/>
            <person name="Woen H.-Y."/>
            <person name="Kwon S.-W."/>
        </authorList>
    </citation>
    <scope>NUCLEOTIDE SEQUENCE [LARGE SCALE GENOMIC DNA]</scope>
    <source>
        <strain evidence="1 2">SSBR10-3</strain>
    </source>
</reference>
<sequence>MNEDWEKFKGMKGWHWTGIYAGRMDTFFKKDLSLICVDPVLEFKHPYSTGICYFKLDWTENEPGDHLLFVHAQKTPAPVNYEQSDHPEQKYLILDSGFSCEPNLVKRLIGYGFEDEGGIFLSEVVMELEERFITIKTGAVIEVHVTEKKPEGLGECIFSS</sequence>
<proteinExistence type="predicted"/>
<evidence type="ECO:0000313" key="1">
    <source>
        <dbReference type="EMBL" id="UOQ44231.1"/>
    </source>
</evidence>
<gene>
    <name evidence="1" type="ORF">MUN89_20645</name>
</gene>
<dbReference type="RefSeq" id="WP_244710023.1">
    <property type="nucleotide sequence ID" value="NZ_CP095073.1"/>
</dbReference>
<name>A0ABY4EQ53_9BACI</name>
<keyword evidence="2" id="KW-1185">Reference proteome</keyword>
<organism evidence="1 2">
    <name type="scientific">Halobacillus salinarum</name>
    <dbReference type="NCBI Taxonomy" id="2932257"/>
    <lineage>
        <taxon>Bacteria</taxon>
        <taxon>Bacillati</taxon>
        <taxon>Bacillota</taxon>
        <taxon>Bacilli</taxon>
        <taxon>Bacillales</taxon>
        <taxon>Bacillaceae</taxon>
        <taxon>Halobacillus</taxon>
    </lineage>
</organism>
<evidence type="ECO:0000313" key="2">
    <source>
        <dbReference type="Proteomes" id="UP000831787"/>
    </source>
</evidence>
<accession>A0ABY4EQ53</accession>